<dbReference type="AlphaFoldDB" id="A0A292IIW9"/>
<dbReference type="Gene3D" id="3.20.20.70">
    <property type="entry name" value="Aldolase class I"/>
    <property type="match status" value="1"/>
</dbReference>
<evidence type="ECO:0000256" key="1">
    <source>
        <dbReference type="ARBA" id="ARBA00010897"/>
    </source>
</evidence>
<evidence type="ECO:0000313" key="10">
    <source>
        <dbReference type="Proteomes" id="UP000261764"/>
    </source>
</evidence>
<dbReference type="InterPro" id="IPR013785">
    <property type="entry name" value="Aldolase_TIM"/>
</dbReference>
<comment type="similarity">
    <text evidence="1">Belongs to the NAPRTase family.</text>
</comment>
<evidence type="ECO:0000313" key="9">
    <source>
        <dbReference type="EMBL" id="CDN40625.1"/>
    </source>
</evidence>
<evidence type="ECO:0000256" key="5">
    <source>
        <dbReference type="ARBA" id="ARBA00035007"/>
    </source>
</evidence>
<evidence type="ECO:0000256" key="6">
    <source>
        <dbReference type="ARBA" id="ARBA00035024"/>
    </source>
</evidence>
<name>A0A292IIW9_9MOLU</name>
<feature type="domain" description="Nicotinate/nicotinamide phosphoribosyltransferase" evidence="8">
    <location>
        <begin position="209"/>
        <end position="456"/>
    </location>
</feature>
<dbReference type="RefSeq" id="WP_343251249.1">
    <property type="nucleotide sequence ID" value="NZ_HG937516.1"/>
</dbReference>
<dbReference type="PANTHER" id="PTHR43816:SF1">
    <property type="entry name" value="NICOTINAMIDE PHOSPHORIBOSYLTRANSFERASE"/>
    <property type="match status" value="1"/>
</dbReference>
<evidence type="ECO:0000256" key="2">
    <source>
        <dbReference type="ARBA" id="ARBA00022642"/>
    </source>
</evidence>
<accession>A0A292IIW9</accession>
<evidence type="ECO:0000256" key="3">
    <source>
        <dbReference type="ARBA" id="ARBA00022676"/>
    </source>
</evidence>
<dbReference type="PIRSF" id="PIRSF005943">
    <property type="entry name" value="NMPRT"/>
    <property type="match status" value="1"/>
</dbReference>
<dbReference type="EMBL" id="HG937516">
    <property type="protein sequence ID" value="CDN40625.1"/>
    <property type="molecule type" value="Genomic_DNA"/>
</dbReference>
<dbReference type="PANTHER" id="PTHR43816">
    <property type="entry name" value="NICOTINAMIDE PHOSPHORIBOSYLTRANSFERASE"/>
    <property type="match status" value="1"/>
</dbReference>
<keyword evidence="4" id="KW-0808">Transferase</keyword>
<dbReference type="EC" id="2.4.2.12" evidence="6"/>
<dbReference type="InterPro" id="IPR016471">
    <property type="entry name" value="Nicotinamide_PRibTrfase"/>
</dbReference>
<reference evidence="9 10" key="1">
    <citation type="journal article" date="2015" name="Clin. Infect. Dis.">
        <title>Genomic Investigations unmask Mycoplasma amphoriforme, a new respiratory pathogen.</title>
        <authorList>
            <person name="Gillespie S.H."/>
            <person name="Ling C.L."/>
            <person name="Oravcova K."/>
            <person name="Pinheiro M."/>
            <person name="Wells L."/>
            <person name="Bryant J.M."/>
            <person name="McHugh T.D."/>
            <person name="Bebear C."/>
            <person name="Webster D."/>
            <person name="Harris S.R."/>
            <person name="Seth-Smith H.M."/>
            <person name="Thomson N.R."/>
        </authorList>
    </citation>
    <scope>NUCLEOTIDE SEQUENCE [LARGE SCALE GENOMIC DNA]</scope>
    <source>
        <strain evidence="9 10">A39</strain>
    </source>
</reference>
<organism evidence="9 10">
    <name type="scientific">Mycoplasma amphoriforme A39</name>
    <dbReference type="NCBI Taxonomy" id="572419"/>
    <lineage>
        <taxon>Bacteria</taxon>
        <taxon>Bacillati</taxon>
        <taxon>Mycoplasmatota</taxon>
        <taxon>Mollicutes</taxon>
        <taxon>Mycoplasmataceae</taxon>
        <taxon>Mycoplasma</taxon>
    </lineage>
</organism>
<dbReference type="KEGG" id="mamp:MAMA39_05070"/>
<protein>
    <recommendedName>
        <fullName evidence="7">Nicotinamide phosphoribosyltransferase</fullName>
        <ecNumber evidence="6">2.4.2.12</ecNumber>
    </recommendedName>
</protein>
<comment type="pathway">
    <text evidence="5">Cofactor biosynthesis; NAD(+) biosynthesis; nicotinamide D-ribonucleotide from 5-phospho-alpha-D-ribose 1-diphosphate and nicotinamide: step 1/1.</text>
</comment>
<dbReference type="Pfam" id="PF04095">
    <property type="entry name" value="NAPRTase"/>
    <property type="match status" value="1"/>
</dbReference>
<evidence type="ECO:0000259" key="8">
    <source>
        <dbReference type="Pfam" id="PF04095"/>
    </source>
</evidence>
<dbReference type="GO" id="GO:0009435">
    <property type="term" value="P:NAD+ biosynthetic process"/>
    <property type="evidence" value="ECO:0007669"/>
    <property type="project" value="InterPro"/>
</dbReference>
<proteinExistence type="inferred from homology"/>
<dbReference type="InterPro" id="IPR036068">
    <property type="entry name" value="Nicotinate_pribotase-like_C"/>
</dbReference>
<dbReference type="InterPro" id="IPR041525">
    <property type="entry name" value="N/Namide_PRibTrfase"/>
</dbReference>
<gene>
    <name evidence="9" type="ORF">MAMA39_05070</name>
</gene>
<dbReference type="NCBIfam" id="NF006629">
    <property type="entry name" value="PRK09198.1"/>
    <property type="match status" value="1"/>
</dbReference>
<dbReference type="Proteomes" id="UP000261764">
    <property type="component" value="Chromosome I"/>
</dbReference>
<dbReference type="SUPFAM" id="SSF51690">
    <property type="entry name" value="Nicotinate/Quinolinate PRTase C-terminal domain-like"/>
    <property type="match status" value="1"/>
</dbReference>
<evidence type="ECO:0000256" key="7">
    <source>
        <dbReference type="ARBA" id="ARBA00035036"/>
    </source>
</evidence>
<dbReference type="GO" id="GO:0047280">
    <property type="term" value="F:nicotinamide phosphoribosyltransferase activity"/>
    <property type="evidence" value="ECO:0007669"/>
    <property type="project" value="UniProtKB-EC"/>
</dbReference>
<keyword evidence="2" id="KW-0662">Pyridine nucleotide biosynthesis</keyword>
<evidence type="ECO:0000256" key="4">
    <source>
        <dbReference type="ARBA" id="ARBA00022679"/>
    </source>
</evidence>
<sequence length="464" mass="53557">MKKIDVEMPWEINPHVLAILPCDAYKLSHRLMYPDDTTNLYSVFYARKKTTKFQTIAWNHKFGKKIILYILDKFANSVKELSKETKKNDPITKLLLEKITTVFGFKEFSENFINCLKKIGQYIFQNNRLPITVSVRKSDESTPFGKPLITITGRNNIDVSTVWLINYFETIILENIWQFTTSLTIARDYYFLVKDMANKTCDDSAFIKYQCHDFSMRGMSSITSAIYSANAHLHYFNGSDTIIGGNNAQSVLASEHSVMCADGKENEFKTYERLINKFPKGILSLVSDSWDLWKVMDEYLPKLKDKIIKRDGRLVIRPDSGDPIEIICGSKNFSWNNKKTWGVIHYLDHHFGNTWNSKKYKVLNPKVGIIYGDAITYERTKMILENLQKQKYASSNIVFGVGASTYQAVTRDTLGFVAKTTALQRKKPHGKKEWINIEKDPTTDHEKKSITGRFLNDPDLIKIY</sequence>
<keyword evidence="3" id="KW-0328">Glycosyltransferase</keyword>
<keyword evidence="10" id="KW-1185">Reference proteome</keyword>